<gene>
    <name evidence="1" type="ORF">LCGC14_1734180</name>
</gene>
<sequence length="102" mass="11927">MNELFEGSHYHLIRTCPEYRMACMLEDMRLELEPAWATPPVNNGIEDRLNELEAEVSKPGSIPRRYSDELNQVKGQVIHLRNKIAELSDKKEPDKRKTYTIK</sequence>
<protein>
    <submittedName>
        <fullName evidence="1">Uncharacterized protein</fullName>
    </submittedName>
</protein>
<dbReference type="AlphaFoldDB" id="A0A0F9HWC9"/>
<comment type="caution">
    <text evidence="1">The sequence shown here is derived from an EMBL/GenBank/DDBJ whole genome shotgun (WGS) entry which is preliminary data.</text>
</comment>
<accession>A0A0F9HWC9</accession>
<name>A0A0F9HWC9_9ZZZZ</name>
<evidence type="ECO:0000313" key="1">
    <source>
        <dbReference type="EMBL" id="KKM07407.1"/>
    </source>
</evidence>
<organism evidence="1">
    <name type="scientific">marine sediment metagenome</name>
    <dbReference type="NCBI Taxonomy" id="412755"/>
    <lineage>
        <taxon>unclassified sequences</taxon>
        <taxon>metagenomes</taxon>
        <taxon>ecological metagenomes</taxon>
    </lineage>
</organism>
<dbReference type="EMBL" id="LAZR01015778">
    <property type="protein sequence ID" value="KKM07407.1"/>
    <property type="molecule type" value="Genomic_DNA"/>
</dbReference>
<reference evidence="1" key="1">
    <citation type="journal article" date="2015" name="Nature">
        <title>Complex archaea that bridge the gap between prokaryotes and eukaryotes.</title>
        <authorList>
            <person name="Spang A."/>
            <person name="Saw J.H."/>
            <person name="Jorgensen S.L."/>
            <person name="Zaremba-Niedzwiedzka K."/>
            <person name="Martijn J."/>
            <person name="Lind A.E."/>
            <person name="van Eijk R."/>
            <person name="Schleper C."/>
            <person name="Guy L."/>
            <person name="Ettema T.J."/>
        </authorList>
    </citation>
    <scope>NUCLEOTIDE SEQUENCE</scope>
</reference>
<proteinExistence type="predicted"/>